<keyword evidence="2" id="KW-0812">Transmembrane</keyword>
<proteinExistence type="predicted"/>
<keyword evidence="4" id="KW-1185">Reference proteome</keyword>
<evidence type="ECO:0000256" key="1">
    <source>
        <dbReference type="SAM" id="MobiDB-lite"/>
    </source>
</evidence>
<name>A0ABC8UZI2_9AQUA</name>
<feature type="compositionally biased region" description="Polar residues" evidence="1">
    <location>
        <begin position="375"/>
        <end position="398"/>
    </location>
</feature>
<feature type="transmembrane region" description="Helical" evidence="2">
    <location>
        <begin position="294"/>
        <end position="312"/>
    </location>
</feature>
<dbReference type="AlphaFoldDB" id="A0ABC8UZI2"/>
<dbReference type="Proteomes" id="UP001642360">
    <property type="component" value="Unassembled WGS sequence"/>
</dbReference>
<comment type="caution">
    <text evidence="3">The sequence shown here is derived from an EMBL/GenBank/DDBJ whole genome shotgun (WGS) entry which is preliminary data.</text>
</comment>
<evidence type="ECO:0000313" key="3">
    <source>
        <dbReference type="EMBL" id="CAK9186490.1"/>
    </source>
</evidence>
<sequence>MVSYLSVYKNETVLVTGHENGVILMHRLWEVPNGEELSLLRMETVREFTSLEGGEGGLPITILEVHHVGRVRYILSIDSSGKIRVFRETGRQHGLAVPTSRPLVFLKQRLMFLTETGAGSLDLRKMKIRESECEGLNNSVAKNYVFDATERSKAYGFTSEGDLIHVFLLGDTMNFKCRVRSKRKVDMNEPLALQAIKGYLLFVNQEKVYVYNVSSHHYVRAGGPRLLFSACLEEIIASFINGQAVDIDAVKRRVIPSIATDHEKLVILNLGSGFVGMYRSNLPLFKGEFNSMQWISSILFFILFLFGAWQFFANKKEALTSWGPDDPFTSTSATNGAPLGSGSGDRSFTDSSARNADIMDLRGGGLRGPSRRYVSPSQYPDGSASSHRPISVDTNSRPASVDPNFRAASELKFRGSNLESADFLKEERLHL</sequence>
<keyword evidence="2" id="KW-1133">Transmembrane helix</keyword>
<keyword evidence="2" id="KW-0472">Membrane</keyword>
<dbReference type="PANTHER" id="PTHR35464">
    <property type="entry name" value="OS06G0115200 PROTEIN"/>
    <property type="match status" value="1"/>
</dbReference>
<protein>
    <submittedName>
        <fullName evidence="3">Uncharacterized protein</fullName>
    </submittedName>
</protein>
<evidence type="ECO:0000313" key="4">
    <source>
        <dbReference type="Proteomes" id="UP001642360"/>
    </source>
</evidence>
<reference evidence="3 4" key="1">
    <citation type="submission" date="2024-02" db="EMBL/GenBank/DDBJ databases">
        <authorList>
            <person name="Vignale AGUSTIN F."/>
            <person name="Sosa J E."/>
            <person name="Modenutti C."/>
        </authorList>
    </citation>
    <scope>NUCLEOTIDE SEQUENCE [LARGE SCALE GENOMIC DNA]</scope>
</reference>
<gene>
    <name evidence="3" type="ORF">ILEXP_LOCUS56983</name>
</gene>
<feature type="region of interest" description="Disordered" evidence="1">
    <location>
        <begin position="330"/>
        <end position="402"/>
    </location>
</feature>
<dbReference type="EMBL" id="CAUOFW020009609">
    <property type="protein sequence ID" value="CAK9186490.1"/>
    <property type="molecule type" value="Genomic_DNA"/>
</dbReference>
<accession>A0ABC8UZI2</accession>
<feature type="compositionally biased region" description="Polar residues" evidence="1">
    <location>
        <begin position="344"/>
        <end position="354"/>
    </location>
</feature>
<dbReference type="PANTHER" id="PTHR35464:SF1">
    <property type="entry name" value="OS06G0115200 PROTEIN"/>
    <property type="match status" value="1"/>
</dbReference>
<evidence type="ECO:0000256" key="2">
    <source>
        <dbReference type="SAM" id="Phobius"/>
    </source>
</evidence>
<dbReference type="InterPro" id="IPR045288">
    <property type="entry name" value="At1g75140-like"/>
</dbReference>
<organism evidence="3 4">
    <name type="scientific">Ilex paraguariensis</name>
    <name type="common">yerba mate</name>
    <dbReference type="NCBI Taxonomy" id="185542"/>
    <lineage>
        <taxon>Eukaryota</taxon>
        <taxon>Viridiplantae</taxon>
        <taxon>Streptophyta</taxon>
        <taxon>Embryophyta</taxon>
        <taxon>Tracheophyta</taxon>
        <taxon>Spermatophyta</taxon>
        <taxon>Magnoliopsida</taxon>
        <taxon>eudicotyledons</taxon>
        <taxon>Gunneridae</taxon>
        <taxon>Pentapetalae</taxon>
        <taxon>asterids</taxon>
        <taxon>campanulids</taxon>
        <taxon>Aquifoliales</taxon>
        <taxon>Aquifoliaceae</taxon>
        <taxon>Ilex</taxon>
    </lineage>
</organism>